<protein>
    <submittedName>
        <fullName evidence="1">2870_t:CDS:1</fullName>
    </submittedName>
</protein>
<gene>
    <name evidence="1" type="ORF">CPELLU_LOCUS17132</name>
</gene>
<evidence type="ECO:0000313" key="1">
    <source>
        <dbReference type="EMBL" id="CAG8792990.1"/>
    </source>
</evidence>
<dbReference type="Proteomes" id="UP000789759">
    <property type="component" value="Unassembled WGS sequence"/>
</dbReference>
<sequence>MSITYRRTINYQLPQIENTPSIIMDEMQIYSHSDNSLGQAIYNPDSSG</sequence>
<feature type="non-terminal residue" evidence="1">
    <location>
        <position position="48"/>
    </location>
</feature>
<organism evidence="1 2">
    <name type="scientific">Cetraspora pellucida</name>
    <dbReference type="NCBI Taxonomy" id="1433469"/>
    <lineage>
        <taxon>Eukaryota</taxon>
        <taxon>Fungi</taxon>
        <taxon>Fungi incertae sedis</taxon>
        <taxon>Mucoromycota</taxon>
        <taxon>Glomeromycotina</taxon>
        <taxon>Glomeromycetes</taxon>
        <taxon>Diversisporales</taxon>
        <taxon>Gigasporaceae</taxon>
        <taxon>Cetraspora</taxon>
    </lineage>
</organism>
<keyword evidence="2" id="KW-1185">Reference proteome</keyword>
<evidence type="ECO:0000313" key="2">
    <source>
        <dbReference type="Proteomes" id="UP000789759"/>
    </source>
</evidence>
<dbReference type="AlphaFoldDB" id="A0A9N9JT82"/>
<dbReference type="EMBL" id="CAJVQA010027852">
    <property type="protein sequence ID" value="CAG8792990.1"/>
    <property type="molecule type" value="Genomic_DNA"/>
</dbReference>
<accession>A0A9N9JT82</accession>
<reference evidence="1" key="1">
    <citation type="submission" date="2021-06" db="EMBL/GenBank/DDBJ databases">
        <authorList>
            <person name="Kallberg Y."/>
            <person name="Tangrot J."/>
            <person name="Rosling A."/>
        </authorList>
    </citation>
    <scope>NUCLEOTIDE SEQUENCE</scope>
    <source>
        <strain evidence="1">FL966</strain>
    </source>
</reference>
<proteinExistence type="predicted"/>
<name>A0A9N9JT82_9GLOM</name>
<comment type="caution">
    <text evidence="1">The sequence shown here is derived from an EMBL/GenBank/DDBJ whole genome shotgun (WGS) entry which is preliminary data.</text>
</comment>